<name>A0ABM8EES4_9HYPH</name>
<evidence type="ECO:0000313" key="1">
    <source>
        <dbReference type="EMBL" id="BDV36512.1"/>
    </source>
</evidence>
<proteinExistence type="predicted"/>
<organism evidence="1 2">
    <name type="scientific">Methylocystis iwaonis</name>
    <dbReference type="NCBI Taxonomy" id="2885079"/>
    <lineage>
        <taxon>Bacteria</taxon>
        <taxon>Pseudomonadati</taxon>
        <taxon>Pseudomonadota</taxon>
        <taxon>Alphaproteobacteria</taxon>
        <taxon>Hyphomicrobiales</taxon>
        <taxon>Methylocystaceae</taxon>
        <taxon>Methylocystis</taxon>
    </lineage>
</organism>
<dbReference type="Proteomes" id="UP001317629">
    <property type="component" value="Plasmid pSS37A-Re-2"/>
</dbReference>
<reference evidence="1 2" key="1">
    <citation type="journal article" date="2023" name="Int. J. Syst. Evol. Microbiol.">
        <title>Methylocystis iwaonis sp. nov., a type II methane-oxidizing bacterium from surface soil of a rice paddy field in Japan, and emended description of the genus Methylocystis (ex Whittenbury et al. 1970) Bowman et al. 1993.</title>
        <authorList>
            <person name="Kaise H."/>
            <person name="Sawadogo J.B."/>
            <person name="Alam M.S."/>
            <person name="Ueno C."/>
            <person name="Dianou D."/>
            <person name="Shinjo R."/>
            <person name="Asakawa S."/>
        </authorList>
    </citation>
    <scope>NUCLEOTIDE SEQUENCE [LARGE SCALE GENOMIC DNA]</scope>
    <source>
        <strain evidence="1 2">SS37A-Re</strain>
    </source>
</reference>
<dbReference type="EMBL" id="AP027144">
    <property type="protein sequence ID" value="BDV36512.1"/>
    <property type="molecule type" value="Genomic_DNA"/>
</dbReference>
<gene>
    <name evidence="1" type="ORF">SS37A_40420</name>
</gene>
<protein>
    <submittedName>
        <fullName evidence="1">Uncharacterized protein</fullName>
    </submittedName>
</protein>
<keyword evidence="2" id="KW-1185">Reference proteome</keyword>
<accession>A0ABM8EES4</accession>
<dbReference type="RefSeq" id="WP_165056255.1">
    <property type="nucleotide sequence ID" value="NZ_AP027144.1"/>
</dbReference>
<evidence type="ECO:0000313" key="2">
    <source>
        <dbReference type="Proteomes" id="UP001317629"/>
    </source>
</evidence>
<keyword evidence="1" id="KW-0614">Plasmid</keyword>
<geneLocation type="plasmid" evidence="1 2">
    <name>pSS37A-Re-2</name>
</geneLocation>
<sequence length="67" mass="7685">MPEKPQGRYRTSGERGQPNTALVEIGRIGIDIPEQEYRDKGYEPDFDTLPWKAEYCAIAQKDDPQKS</sequence>